<dbReference type="RefSeq" id="WP_195023721.1">
    <property type="nucleotide sequence ID" value="NZ_JADLPS010000019.1"/>
</dbReference>
<keyword evidence="2" id="KW-1185">Reference proteome</keyword>
<protein>
    <submittedName>
        <fullName evidence="1">Uncharacterized protein</fullName>
    </submittedName>
</protein>
<accession>A0ABW6TL23</accession>
<name>A0ABW6TL23_9NOCA</name>
<comment type="caution">
    <text evidence="1">The sequence shown here is derived from an EMBL/GenBank/DDBJ whole genome shotgun (WGS) entry which is preliminary data.</text>
</comment>
<sequence length="241" mass="26751">MAELSLDTIGRYDPRDRGGMLYIPDTSGDDYAGSLPLADGWLAGIGTKAGARPIVFVAQNTGVLVGAEFSEEHVLHLVRTARELFDDALREVSPVPYTLNAHGRLVPYRVPRTHAAWREIRSAETVLAAHVYEQQYEHLRADLDAELTDDRAAKLGAVRKKDGVETTWTSWTDTVPTLLPRANNVSLTNPETGATFFVPWQTLSAAIDLQPVEGIYPPRYRVEFHPDADTMARLRTAEKID</sequence>
<gene>
    <name evidence="1" type="ORF">ACFYY5_28715</name>
</gene>
<dbReference type="EMBL" id="JBIATK010000012">
    <property type="protein sequence ID" value="MFF4026841.1"/>
    <property type="molecule type" value="Genomic_DNA"/>
</dbReference>
<evidence type="ECO:0000313" key="2">
    <source>
        <dbReference type="Proteomes" id="UP001602089"/>
    </source>
</evidence>
<organism evidence="1 2">
    <name type="scientific">Nocardia elegans</name>
    <dbReference type="NCBI Taxonomy" id="300029"/>
    <lineage>
        <taxon>Bacteria</taxon>
        <taxon>Bacillati</taxon>
        <taxon>Actinomycetota</taxon>
        <taxon>Actinomycetes</taxon>
        <taxon>Mycobacteriales</taxon>
        <taxon>Nocardiaceae</taxon>
        <taxon>Nocardia</taxon>
    </lineage>
</organism>
<dbReference type="Proteomes" id="UP001602089">
    <property type="component" value="Unassembled WGS sequence"/>
</dbReference>
<evidence type="ECO:0000313" key="1">
    <source>
        <dbReference type="EMBL" id="MFF4026841.1"/>
    </source>
</evidence>
<reference evidence="1 2" key="1">
    <citation type="submission" date="2024-10" db="EMBL/GenBank/DDBJ databases">
        <title>The Natural Products Discovery Center: Release of the First 8490 Sequenced Strains for Exploring Actinobacteria Biosynthetic Diversity.</title>
        <authorList>
            <person name="Kalkreuter E."/>
            <person name="Kautsar S.A."/>
            <person name="Yang D."/>
            <person name="Bader C.D."/>
            <person name="Teijaro C.N."/>
            <person name="Fluegel L."/>
            <person name="Davis C.M."/>
            <person name="Simpson J.R."/>
            <person name="Lauterbach L."/>
            <person name="Steele A.D."/>
            <person name="Gui C."/>
            <person name="Meng S."/>
            <person name="Li G."/>
            <person name="Viehrig K."/>
            <person name="Ye F."/>
            <person name="Su P."/>
            <person name="Kiefer A.F."/>
            <person name="Nichols A."/>
            <person name="Cepeda A.J."/>
            <person name="Yan W."/>
            <person name="Fan B."/>
            <person name="Jiang Y."/>
            <person name="Adhikari A."/>
            <person name="Zheng C.-J."/>
            <person name="Schuster L."/>
            <person name="Cowan T.M."/>
            <person name="Smanski M.J."/>
            <person name="Chevrette M.G."/>
            <person name="De Carvalho L.P.S."/>
            <person name="Shen B."/>
        </authorList>
    </citation>
    <scope>NUCLEOTIDE SEQUENCE [LARGE SCALE GENOMIC DNA]</scope>
    <source>
        <strain evidence="1 2">NPDC001867</strain>
    </source>
</reference>
<proteinExistence type="predicted"/>